<keyword evidence="4" id="KW-1185">Reference proteome</keyword>
<evidence type="ECO:0000256" key="2">
    <source>
        <dbReference type="PROSITE-ProRule" id="PRU00708"/>
    </source>
</evidence>
<reference evidence="3 4" key="1">
    <citation type="submission" date="2022-12" db="EMBL/GenBank/DDBJ databases">
        <title>Chromosome-scale assembly of the Ensete ventricosum genome.</title>
        <authorList>
            <person name="Dussert Y."/>
            <person name="Stocks J."/>
            <person name="Wendawek A."/>
            <person name="Woldeyes F."/>
            <person name="Nichols R.A."/>
            <person name="Borrell J.S."/>
        </authorList>
    </citation>
    <scope>NUCLEOTIDE SEQUENCE [LARGE SCALE GENOMIC DNA]</scope>
    <source>
        <strain evidence="4">cv. Maze</strain>
        <tissue evidence="3">Seeds</tissue>
    </source>
</reference>
<feature type="repeat" description="PPR" evidence="2">
    <location>
        <begin position="229"/>
        <end position="263"/>
    </location>
</feature>
<dbReference type="Proteomes" id="UP001222027">
    <property type="component" value="Unassembled WGS sequence"/>
</dbReference>
<dbReference type="PANTHER" id="PTHR47932:SF63">
    <property type="entry name" value="OS08G0290000 PROTEIN"/>
    <property type="match status" value="1"/>
</dbReference>
<sequence>MGRTLLPKHVAAVIKQQKDPLRALGMFNSAARDDGFKHTLLTYKCMADKLGSHGEFKAMEDVISEMRMNLDNSSLEGIYVGAMRSYGRRGKVQAAVDTFERMDFYGCEPTVLSYNAIMNVLVEFGHYDQAHKVYLRMLDKGIVPDIYTFTIRIKSFCRTRRPHAALRLLRNLPQRGYDANAVSYCTIIRGLYEEDCRCEACNLFEEMLSLILRALEVMSEMLDNGCSPDIWTYNIIINGLCKMGNVSDATVVLNDVIAKGYLPDVFTFNTLIDGYCKRLQLDKALEIVDRMWTHEMVKRGCHPNIITYNILTENLCKANRVKEASDLLVKMTNEGLAPDTISFNTLIHGFCRNSDLDGAYDLFRKLKQDKFFPTIDTYNIMICAFSDKLNVHMAEQIYNEMIDKGCLPDTYTYSVLVNGFCRTGDTDRAYEFLIIMINKGFIPTMGTFGRVINCLSVAHRVHEAVGLIHVMVRSGVVPEVVHTILSVDKREIAAPKILVEELLKKGHITYFAYELLLFWTIEGEHQNFLIQISDARGFVLLRFSVN</sequence>
<feature type="repeat" description="PPR" evidence="2">
    <location>
        <begin position="264"/>
        <end position="298"/>
    </location>
</feature>
<proteinExistence type="predicted"/>
<keyword evidence="1" id="KW-0677">Repeat</keyword>
<feature type="repeat" description="PPR" evidence="2">
    <location>
        <begin position="304"/>
        <end position="338"/>
    </location>
</feature>
<dbReference type="Pfam" id="PF12854">
    <property type="entry name" value="PPR_1"/>
    <property type="match status" value="2"/>
</dbReference>
<dbReference type="NCBIfam" id="TIGR00756">
    <property type="entry name" value="PPR"/>
    <property type="match status" value="9"/>
</dbReference>
<feature type="repeat" description="PPR" evidence="2">
    <location>
        <begin position="145"/>
        <end position="179"/>
    </location>
</feature>
<evidence type="ECO:0000313" key="4">
    <source>
        <dbReference type="Proteomes" id="UP001222027"/>
    </source>
</evidence>
<feature type="repeat" description="PPR" evidence="2">
    <location>
        <begin position="110"/>
        <end position="144"/>
    </location>
</feature>
<dbReference type="EMBL" id="JAQQAF010000006">
    <property type="protein sequence ID" value="KAJ8480486.1"/>
    <property type="molecule type" value="Genomic_DNA"/>
</dbReference>
<dbReference type="Pfam" id="PF01535">
    <property type="entry name" value="PPR"/>
    <property type="match status" value="2"/>
</dbReference>
<feature type="repeat" description="PPR" evidence="2">
    <location>
        <begin position="339"/>
        <end position="373"/>
    </location>
</feature>
<comment type="caution">
    <text evidence="3">The sequence shown here is derived from an EMBL/GenBank/DDBJ whole genome shotgun (WGS) entry which is preliminary data.</text>
</comment>
<dbReference type="PANTHER" id="PTHR47932">
    <property type="entry name" value="ATPASE EXPRESSION PROTEIN 3"/>
    <property type="match status" value="1"/>
</dbReference>
<evidence type="ECO:0000313" key="3">
    <source>
        <dbReference type="EMBL" id="KAJ8480486.1"/>
    </source>
</evidence>
<feature type="repeat" description="PPR" evidence="2">
    <location>
        <begin position="374"/>
        <end position="408"/>
    </location>
</feature>
<dbReference type="InterPro" id="IPR002885">
    <property type="entry name" value="PPR_rpt"/>
</dbReference>
<dbReference type="GO" id="GO:0003729">
    <property type="term" value="F:mRNA binding"/>
    <property type="evidence" value="ECO:0007669"/>
    <property type="project" value="TreeGrafter"/>
</dbReference>
<dbReference type="PROSITE" id="PS51375">
    <property type="entry name" value="PPR"/>
    <property type="match status" value="9"/>
</dbReference>
<evidence type="ECO:0008006" key="5">
    <source>
        <dbReference type="Google" id="ProtNLM"/>
    </source>
</evidence>
<dbReference type="Gene3D" id="1.25.40.10">
    <property type="entry name" value="Tetratricopeptide repeat domain"/>
    <property type="match status" value="5"/>
</dbReference>
<feature type="repeat" description="PPR" evidence="2">
    <location>
        <begin position="444"/>
        <end position="478"/>
    </location>
</feature>
<dbReference type="InterPro" id="IPR011990">
    <property type="entry name" value="TPR-like_helical_dom_sf"/>
</dbReference>
<organism evidence="3 4">
    <name type="scientific">Ensete ventricosum</name>
    <name type="common">Abyssinian banana</name>
    <name type="synonym">Musa ensete</name>
    <dbReference type="NCBI Taxonomy" id="4639"/>
    <lineage>
        <taxon>Eukaryota</taxon>
        <taxon>Viridiplantae</taxon>
        <taxon>Streptophyta</taxon>
        <taxon>Embryophyta</taxon>
        <taxon>Tracheophyta</taxon>
        <taxon>Spermatophyta</taxon>
        <taxon>Magnoliopsida</taxon>
        <taxon>Liliopsida</taxon>
        <taxon>Zingiberales</taxon>
        <taxon>Musaceae</taxon>
        <taxon>Ensete</taxon>
    </lineage>
</organism>
<feature type="repeat" description="PPR" evidence="2">
    <location>
        <begin position="409"/>
        <end position="443"/>
    </location>
</feature>
<dbReference type="Pfam" id="PF13041">
    <property type="entry name" value="PPR_2"/>
    <property type="match status" value="3"/>
</dbReference>
<evidence type="ECO:0000256" key="1">
    <source>
        <dbReference type="ARBA" id="ARBA00022737"/>
    </source>
</evidence>
<accession>A0AAV8PDI2</accession>
<protein>
    <recommendedName>
        <fullName evidence="5">Pentacotripeptide-repeat region of PRORP domain-containing protein</fullName>
    </recommendedName>
</protein>
<gene>
    <name evidence="3" type="ORF">OPV22_024213</name>
</gene>
<dbReference type="AlphaFoldDB" id="A0AAV8PDI2"/>
<name>A0AAV8PDI2_ENSVE</name>